<dbReference type="OrthoDB" id="10399109at2759"/>
<feature type="coiled-coil region" evidence="1">
    <location>
        <begin position="122"/>
        <end position="149"/>
    </location>
</feature>
<reference evidence="2" key="1">
    <citation type="submission" date="2021-06" db="EMBL/GenBank/DDBJ databases">
        <authorList>
            <person name="Kallberg Y."/>
            <person name="Tangrot J."/>
            <person name="Rosling A."/>
        </authorList>
    </citation>
    <scope>NUCLEOTIDE SEQUENCE</scope>
    <source>
        <strain evidence="2">IN212</strain>
    </source>
</reference>
<accession>A0A9N9CQ69</accession>
<name>A0A9N9CQ69_9GLOM</name>
<dbReference type="EMBL" id="CAJVPZ010009328">
    <property type="protein sequence ID" value="CAG8607909.1"/>
    <property type="molecule type" value="Genomic_DNA"/>
</dbReference>
<proteinExistence type="predicted"/>
<gene>
    <name evidence="2" type="ORF">RFULGI_LOCUS6862</name>
</gene>
<organism evidence="2 3">
    <name type="scientific">Racocetra fulgida</name>
    <dbReference type="NCBI Taxonomy" id="60492"/>
    <lineage>
        <taxon>Eukaryota</taxon>
        <taxon>Fungi</taxon>
        <taxon>Fungi incertae sedis</taxon>
        <taxon>Mucoromycota</taxon>
        <taxon>Glomeromycotina</taxon>
        <taxon>Glomeromycetes</taxon>
        <taxon>Diversisporales</taxon>
        <taxon>Gigasporaceae</taxon>
        <taxon>Racocetra</taxon>
    </lineage>
</organism>
<comment type="caution">
    <text evidence="2">The sequence shown here is derived from an EMBL/GenBank/DDBJ whole genome shotgun (WGS) entry which is preliminary data.</text>
</comment>
<keyword evidence="1" id="KW-0175">Coiled coil</keyword>
<evidence type="ECO:0000313" key="2">
    <source>
        <dbReference type="EMBL" id="CAG8607909.1"/>
    </source>
</evidence>
<evidence type="ECO:0000313" key="3">
    <source>
        <dbReference type="Proteomes" id="UP000789396"/>
    </source>
</evidence>
<keyword evidence="3" id="KW-1185">Reference proteome</keyword>
<dbReference type="Proteomes" id="UP000789396">
    <property type="component" value="Unassembled WGS sequence"/>
</dbReference>
<sequence length="152" mass="17416">MDSESEKKPLSPAAVKRLTEVAKYFSELAFLISSIDCFSLCEHHYNQIVAKNSFINQLKKAGEQDSVNSDESVKKRLKLSNVDELQLDSSMKTFADFGVQVNLLEKTFVDFGLQVSLPDPKYKMLLKIIEELENLNRQLLSENKTLRKRLDE</sequence>
<evidence type="ECO:0000256" key="1">
    <source>
        <dbReference type="SAM" id="Coils"/>
    </source>
</evidence>
<protein>
    <submittedName>
        <fullName evidence="2">15469_t:CDS:1</fullName>
    </submittedName>
</protein>
<dbReference type="AlphaFoldDB" id="A0A9N9CQ69"/>